<evidence type="ECO:0000259" key="3">
    <source>
        <dbReference type="Pfam" id="PF20684"/>
    </source>
</evidence>
<evidence type="ECO:0000256" key="1">
    <source>
        <dbReference type="SAM" id="MobiDB-lite"/>
    </source>
</evidence>
<feature type="transmembrane region" description="Helical" evidence="2">
    <location>
        <begin position="202"/>
        <end position="224"/>
    </location>
</feature>
<keyword evidence="2" id="KW-0812">Transmembrane</keyword>
<feature type="compositionally biased region" description="Polar residues" evidence="1">
    <location>
        <begin position="318"/>
        <end position="327"/>
    </location>
</feature>
<keyword evidence="5" id="KW-1185">Reference proteome</keyword>
<sequence length="363" mass="40549">MGRFLHDKDRRAPILNVVNWFLLVVAVLSVLTRLGTKLWMFHRFTSDDYLIVVSLLFAIGASIITSIAVHNGYGDHIGTIDGSHWEVIQKAQYAGFLVFILSLYFSKLSLSVFIRNLTPVSRDHFHATILHILLTVWAIVAFFGSAFQCQASRPWDTSGTCIDLNAWQYYFCASNIVTDILIILQALVLISRIQASFKKKTVFATIFLSRILVILASIAQLVLIHDLAYSTDRSFDDYGVAIAVETVQCASIVTACWGQLKPFLNQLKSNGLRIQGVEYQHTSAKASNPRSETRDDQSRHTDPNHSDNHHELVPVASGQGNMTTVSASRAWDADSQSSQAGMIRETRTWNVSAARRSERSDSL</sequence>
<evidence type="ECO:0000313" key="4">
    <source>
        <dbReference type="EMBL" id="KAE8369707.1"/>
    </source>
</evidence>
<dbReference type="AlphaFoldDB" id="A0A5N7AIK6"/>
<dbReference type="GeneID" id="43649538"/>
<feature type="compositionally biased region" description="Polar residues" evidence="1">
    <location>
        <begin position="281"/>
        <end position="290"/>
    </location>
</feature>
<dbReference type="Pfam" id="PF20684">
    <property type="entry name" value="Fung_rhodopsin"/>
    <property type="match status" value="1"/>
</dbReference>
<evidence type="ECO:0000256" key="2">
    <source>
        <dbReference type="SAM" id="Phobius"/>
    </source>
</evidence>
<feature type="transmembrane region" description="Helical" evidence="2">
    <location>
        <begin position="125"/>
        <end position="147"/>
    </location>
</feature>
<accession>A0A5N7AIK6</accession>
<gene>
    <name evidence="4" type="ORF">BDV27DRAFT_120393</name>
</gene>
<proteinExistence type="predicted"/>
<dbReference type="PANTHER" id="PTHR38794">
    <property type="entry name" value="INTEGRAL MEMBRANE PROTEIN"/>
    <property type="match status" value="1"/>
</dbReference>
<feature type="compositionally biased region" description="Basic and acidic residues" evidence="1">
    <location>
        <begin position="291"/>
        <end position="312"/>
    </location>
</feature>
<keyword evidence="2" id="KW-0472">Membrane</keyword>
<organism evidence="4 5">
    <name type="scientific">Aspergillus caelatus</name>
    <dbReference type="NCBI Taxonomy" id="61420"/>
    <lineage>
        <taxon>Eukaryota</taxon>
        <taxon>Fungi</taxon>
        <taxon>Dikarya</taxon>
        <taxon>Ascomycota</taxon>
        <taxon>Pezizomycotina</taxon>
        <taxon>Eurotiomycetes</taxon>
        <taxon>Eurotiomycetidae</taxon>
        <taxon>Eurotiales</taxon>
        <taxon>Aspergillaceae</taxon>
        <taxon>Aspergillus</taxon>
        <taxon>Aspergillus subgen. Circumdati</taxon>
    </lineage>
</organism>
<keyword evidence="2" id="KW-1133">Transmembrane helix</keyword>
<dbReference type="EMBL" id="ML737571">
    <property type="protein sequence ID" value="KAE8369707.1"/>
    <property type="molecule type" value="Genomic_DNA"/>
</dbReference>
<feature type="transmembrane region" description="Helical" evidence="2">
    <location>
        <begin position="48"/>
        <end position="73"/>
    </location>
</feature>
<evidence type="ECO:0000313" key="5">
    <source>
        <dbReference type="Proteomes" id="UP000326268"/>
    </source>
</evidence>
<dbReference type="Proteomes" id="UP000326268">
    <property type="component" value="Unassembled WGS sequence"/>
</dbReference>
<feature type="domain" description="Rhodopsin" evidence="3">
    <location>
        <begin position="33"/>
        <end position="265"/>
    </location>
</feature>
<feature type="transmembrane region" description="Helical" evidence="2">
    <location>
        <begin position="167"/>
        <end position="190"/>
    </location>
</feature>
<dbReference type="PANTHER" id="PTHR38794:SF2">
    <property type="entry name" value="INTEGRAL MEMBRANE PROTEIN"/>
    <property type="match status" value="1"/>
</dbReference>
<dbReference type="InterPro" id="IPR049326">
    <property type="entry name" value="Rhodopsin_dom_fungi"/>
</dbReference>
<dbReference type="RefSeq" id="XP_031932788.1">
    <property type="nucleotide sequence ID" value="XM_032065092.1"/>
</dbReference>
<feature type="region of interest" description="Disordered" evidence="1">
    <location>
        <begin position="281"/>
        <end position="363"/>
    </location>
</feature>
<feature type="transmembrane region" description="Helical" evidence="2">
    <location>
        <begin position="17"/>
        <end position="36"/>
    </location>
</feature>
<protein>
    <recommendedName>
        <fullName evidence="3">Rhodopsin domain-containing protein</fullName>
    </recommendedName>
</protein>
<dbReference type="OrthoDB" id="3918601at2759"/>
<reference evidence="4 5" key="1">
    <citation type="submission" date="2019-04" db="EMBL/GenBank/DDBJ databases">
        <title>Friends and foes A comparative genomics studyof 23 Aspergillus species from section Flavi.</title>
        <authorList>
            <consortium name="DOE Joint Genome Institute"/>
            <person name="Kjaerbolling I."/>
            <person name="Vesth T."/>
            <person name="Frisvad J.C."/>
            <person name="Nybo J.L."/>
            <person name="Theobald S."/>
            <person name="Kildgaard S."/>
            <person name="Isbrandt T."/>
            <person name="Kuo A."/>
            <person name="Sato A."/>
            <person name="Lyhne E.K."/>
            <person name="Kogle M.E."/>
            <person name="Wiebenga A."/>
            <person name="Kun R.S."/>
            <person name="Lubbers R.J."/>
            <person name="Makela M.R."/>
            <person name="Barry K."/>
            <person name="Chovatia M."/>
            <person name="Clum A."/>
            <person name="Daum C."/>
            <person name="Haridas S."/>
            <person name="He G."/>
            <person name="LaButti K."/>
            <person name="Lipzen A."/>
            <person name="Mondo S."/>
            <person name="Riley R."/>
            <person name="Salamov A."/>
            <person name="Simmons B.A."/>
            <person name="Magnuson J.K."/>
            <person name="Henrissat B."/>
            <person name="Mortensen U.H."/>
            <person name="Larsen T.O."/>
            <person name="Devries R.P."/>
            <person name="Grigoriev I.V."/>
            <person name="Machida M."/>
            <person name="Baker S.E."/>
            <person name="Andersen M.R."/>
        </authorList>
    </citation>
    <scope>NUCLEOTIDE SEQUENCE [LARGE SCALE GENOMIC DNA]</scope>
    <source>
        <strain evidence="4 5">CBS 763.97</strain>
    </source>
</reference>
<name>A0A5N7AIK6_9EURO</name>
<feature type="transmembrane region" description="Helical" evidence="2">
    <location>
        <begin position="93"/>
        <end position="113"/>
    </location>
</feature>